<dbReference type="InterPro" id="IPR009000">
    <property type="entry name" value="Transl_B-barrel_sf"/>
</dbReference>
<dbReference type="InterPro" id="IPR009001">
    <property type="entry name" value="Transl_elong_EF1A/Init_IF2_C"/>
</dbReference>
<dbReference type="Pfam" id="PF25461">
    <property type="entry name" value="Beta-barrel_SelB"/>
    <property type="match status" value="1"/>
</dbReference>
<dbReference type="SUPFAM" id="SSF52540">
    <property type="entry name" value="P-loop containing nucleoside triphosphate hydrolases"/>
    <property type="match status" value="1"/>
</dbReference>
<evidence type="ECO:0000256" key="5">
    <source>
        <dbReference type="ARBA" id="ARBA00022917"/>
    </source>
</evidence>
<dbReference type="OrthoDB" id="9803139at2"/>
<evidence type="ECO:0000259" key="9">
    <source>
        <dbReference type="PROSITE" id="PS51722"/>
    </source>
</evidence>
<dbReference type="GO" id="GO:0003746">
    <property type="term" value="F:translation elongation factor activity"/>
    <property type="evidence" value="ECO:0007669"/>
    <property type="project" value="UniProtKB-KW"/>
</dbReference>
<dbReference type="InterPro" id="IPR004161">
    <property type="entry name" value="EFTu-like_2"/>
</dbReference>
<evidence type="ECO:0000313" key="11">
    <source>
        <dbReference type="Proteomes" id="UP000199355"/>
    </source>
</evidence>
<dbReference type="InterPro" id="IPR015191">
    <property type="entry name" value="SelB_WHD4"/>
</dbReference>
<keyword evidence="3" id="KW-0963">Cytoplasm</keyword>
<dbReference type="FunFam" id="3.40.50.300:FF:001064">
    <property type="entry name" value="Selenocysteine-specific translation elongation factor"/>
    <property type="match status" value="1"/>
</dbReference>
<dbReference type="GO" id="GO:0005525">
    <property type="term" value="F:GTP binding"/>
    <property type="evidence" value="ECO:0007669"/>
    <property type="project" value="UniProtKB-KW"/>
</dbReference>
<dbReference type="Gene3D" id="2.40.30.10">
    <property type="entry name" value="Translation factors"/>
    <property type="match status" value="1"/>
</dbReference>
<dbReference type="InterPro" id="IPR027417">
    <property type="entry name" value="P-loop_NTPase"/>
</dbReference>
<evidence type="ECO:0000256" key="2">
    <source>
        <dbReference type="ARBA" id="ARBA00015953"/>
    </source>
</evidence>
<dbReference type="Pfam" id="PF09106">
    <property type="entry name" value="WHD_2nd_SelB"/>
    <property type="match status" value="1"/>
</dbReference>
<dbReference type="CDD" id="cd15491">
    <property type="entry name" value="selB_III"/>
    <property type="match status" value="1"/>
</dbReference>
<proteinExistence type="predicted"/>
<dbReference type="PROSITE" id="PS51722">
    <property type="entry name" value="G_TR_2"/>
    <property type="match status" value="1"/>
</dbReference>
<evidence type="ECO:0000256" key="3">
    <source>
        <dbReference type="ARBA" id="ARBA00022490"/>
    </source>
</evidence>
<dbReference type="CDD" id="cd03696">
    <property type="entry name" value="SelB_II"/>
    <property type="match status" value="1"/>
</dbReference>
<protein>
    <recommendedName>
        <fullName evidence="2">Selenocysteine-specific elongation factor</fullName>
    </recommendedName>
    <alternativeName>
        <fullName evidence="8">SelB translation factor</fullName>
    </alternativeName>
</protein>
<dbReference type="AlphaFoldDB" id="A0A1G7R199"/>
<dbReference type="STRING" id="571438.SAMN05192586_12616"/>
<keyword evidence="5" id="KW-0648">Protein biosynthesis</keyword>
<keyword evidence="4" id="KW-0547">Nucleotide-binding</keyword>
<name>A0A1G7R199_9BACT</name>
<dbReference type="Proteomes" id="UP000199355">
    <property type="component" value="Unassembled WGS sequence"/>
</dbReference>
<keyword evidence="6" id="KW-0342">GTP-binding</keyword>
<dbReference type="SUPFAM" id="SSF50465">
    <property type="entry name" value="EF-Tu/eEF-1alpha/eIF2-gamma C-terminal domain"/>
    <property type="match status" value="1"/>
</dbReference>
<feature type="domain" description="Tr-type G" evidence="9">
    <location>
        <begin position="1"/>
        <end position="173"/>
    </location>
</feature>
<dbReference type="InterPro" id="IPR050055">
    <property type="entry name" value="EF-Tu_GTPase"/>
</dbReference>
<dbReference type="InterPro" id="IPR057335">
    <property type="entry name" value="Beta-barrel_SelB"/>
</dbReference>
<dbReference type="SUPFAM" id="SSF50447">
    <property type="entry name" value="Translation proteins"/>
    <property type="match status" value="1"/>
</dbReference>
<dbReference type="PANTHER" id="PTHR43721">
    <property type="entry name" value="ELONGATION FACTOR TU-RELATED"/>
    <property type="match status" value="1"/>
</dbReference>
<dbReference type="PANTHER" id="PTHR43721:SF22">
    <property type="entry name" value="ELONGATION FACTOR TU, MITOCHONDRIAL"/>
    <property type="match status" value="1"/>
</dbReference>
<dbReference type="PRINTS" id="PR00315">
    <property type="entry name" value="ELONGATNFCT"/>
</dbReference>
<dbReference type="Pfam" id="PF00009">
    <property type="entry name" value="GTP_EFTU"/>
    <property type="match status" value="1"/>
</dbReference>
<comment type="subcellular location">
    <subcellularLocation>
        <location evidence="1">Cytoplasm</location>
    </subcellularLocation>
</comment>
<dbReference type="RefSeq" id="WP_092155334.1">
    <property type="nucleotide sequence ID" value="NZ_FNBX01000026.1"/>
</dbReference>
<keyword evidence="11" id="KW-1185">Reference proteome</keyword>
<dbReference type="InterPro" id="IPR004535">
    <property type="entry name" value="Transl_elong_SelB"/>
</dbReference>
<gene>
    <name evidence="10" type="ORF">SAMN05192586_12616</name>
</gene>
<dbReference type="EMBL" id="FNBX01000026">
    <property type="protein sequence ID" value="SDG04536.1"/>
    <property type="molecule type" value="Genomic_DNA"/>
</dbReference>
<dbReference type="GO" id="GO:0001514">
    <property type="term" value="P:selenocysteine incorporation"/>
    <property type="evidence" value="ECO:0007669"/>
    <property type="project" value="InterPro"/>
</dbReference>
<dbReference type="Gene3D" id="1.10.10.2770">
    <property type="match status" value="1"/>
</dbReference>
<dbReference type="NCBIfam" id="TIGR00231">
    <property type="entry name" value="small_GTP"/>
    <property type="match status" value="1"/>
</dbReference>
<dbReference type="InterPro" id="IPR036388">
    <property type="entry name" value="WH-like_DNA-bd_sf"/>
</dbReference>
<dbReference type="CDD" id="cd04171">
    <property type="entry name" value="SelB"/>
    <property type="match status" value="1"/>
</dbReference>
<dbReference type="Pfam" id="PF09107">
    <property type="entry name" value="WHD_3rd_SelB"/>
    <property type="match status" value="1"/>
</dbReference>
<sequence>MAVVLGTAGHIDHGKTSLVRALTGVDCDRLGEEKRRGITIELGFAWLDLPGGERLGIVDVPGHERFVKNMVAGAAGVDMVMLVIAADEGVMPQTREHLEICSLLGIRTGLVALTKTDMVEPDWLEMVTEDVRAFLAETFLAGAPIFPVSSATGEGVEALRAALVSLAGGLAPQPRSDIFRLPVDRVFSMKGHGTVVTGTVISGRCAVGDELCFMPSGPATRARSLQRHGRPAQDVAAGQRCAVNVQSVEVADVERGLVLAHPGELFPSPRWMVRLTCLPSAPRALRQRVEIHFHHGTRECPARVVFRDREKLAPGETALAELRFREPLAGVYGDHCVLRAGAPLRTVAGGPLVSPLPPELRRSDPRFAENLRLLAGLPALRAAVDAPLAQKDSGGKDAPSPKSAAKARDAACAAFLAAVLELRAAAGADEARLRALTGLPRSALETGLQLLAARGAALCFDKEARAWIGRPAFDALLAACLARGADLHRKEPLKPAFTRGALCAGWSARLAPRLVQRVLEQALRQGDLVAEGDGLRLAGHQVSLAADQEGLRAALLKAHAAAGLAPPNLKEVLEALDVTPKAAAPVLRLLCESGELVKIKEGLCYHGPALTEIMERVRQWFADHDNLDVAGLKELTGLSRKYLIALLEYMDNARITVRVGDQRRYRGR</sequence>
<dbReference type="InterPro" id="IPR000795">
    <property type="entry name" value="T_Tr_GTP-bd_dom"/>
</dbReference>
<evidence type="ECO:0000256" key="4">
    <source>
        <dbReference type="ARBA" id="ARBA00022741"/>
    </source>
</evidence>
<dbReference type="SUPFAM" id="SSF46785">
    <property type="entry name" value="Winged helix' DNA-binding domain"/>
    <property type="match status" value="3"/>
</dbReference>
<evidence type="ECO:0000313" key="10">
    <source>
        <dbReference type="EMBL" id="SDG04536.1"/>
    </source>
</evidence>
<dbReference type="InterPro" id="IPR036390">
    <property type="entry name" value="WH_DNA-bd_sf"/>
</dbReference>
<dbReference type="GO" id="GO:0005829">
    <property type="term" value="C:cytosol"/>
    <property type="evidence" value="ECO:0007669"/>
    <property type="project" value="TreeGrafter"/>
</dbReference>
<dbReference type="InterPro" id="IPR005225">
    <property type="entry name" value="Small_GTP-bd"/>
</dbReference>
<accession>A0A1G7R199</accession>
<dbReference type="InterPro" id="IPR015190">
    <property type="entry name" value="Elong_fac_SelB-wing-hlx_typ-2"/>
</dbReference>
<dbReference type="Gene3D" id="3.40.50.300">
    <property type="entry name" value="P-loop containing nucleotide triphosphate hydrolases"/>
    <property type="match status" value="1"/>
</dbReference>
<evidence type="ECO:0000256" key="1">
    <source>
        <dbReference type="ARBA" id="ARBA00004496"/>
    </source>
</evidence>
<evidence type="ECO:0000256" key="7">
    <source>
        <dbReference type="ARBA" id="ARBA00025526"/>
    </source>
</evidence>
<comment type="function">
    <text evidence="7">Translation factor necessary for the incorporation of selenocysteine into proteins. It probably replaces EF-Tu for the insertion of selenocysteine directed by the UGA codon. SelB binds GTP and GDP.</text>
</comment>
<dbReference type="GO" id="GO:0003924">
    <property type="term" value="F:GTPase activity"/>
    <property type="evidence" value="ECO:0007669"/>
    <property type="project" value="InterPro"/>
</dbReference>
<keyword evidence="10" id="KW-0251">Elongation factor</keyword>
<reference evidence="11" key="1">
    <citation type="submission" date="2016-10" db="EMBL/GenBank/DDBJ databases">
        <authorList>
            <person name="Varghese N."/>
            <person name="Submissions S."/>
        </authorList>
    </citation>
    <scope>NUCLEOTIDE SEQUENCE [LARGE SCALE GENOMIC DNA]</scope>
    <source>
        <strain evidence="11">KHC7</strain>
    </source>
</reference>
<dbReference type="GO" id="GO:0003723">
    <property type="term" value="F:RNA binding"/>
    <property type="evidence" value="ECO:0007669"/>
    <property type="project" value="InterPro"/>
</dbReference>
<organism evidence="10 11">
    <name type="scientific">Desulfovibrio legallii</name>
    <dbReference type="NCBI Taxonomy" id="571438"/>
    <lineage>
        <taxon>Bacteria</taxon>
        <taxon>Pseudomonadati</taxon>
        <taxon>Thermodesulfobacteriota</taxon>
        <taxon>Desulfovibrionia</taxon>
        <taxon>Desulfovibrionales</taxon>
        <taxon>Desulfovibrionaceae</taxon>
        <taxon>Desulfovibrio</taxon>
    </lineage>
</organism>
<evidence type="ECO:0000256" key="8">
    <source>
        <dbReference type="ARBA" id="ARBA00031615"/>
    </source>
</evidence>
<dbReference type="NCBIfam" id="TIGR00475">
    <property type="entry name" value="selB"/>
    <property type="match status" value="1"/>
</dbReference>
<evidence type="ECO:0000256" key="6">
    <source>
        <dbReference type="ARBA" id="ARBA00023134"/>
    </source>
</evidence>
<dbReference type="Pfam" id="PF03144">
    <property type="entry name" value="GTP_EFTU_D2"/>
    <property type="match status" value="1"/>
</dbReference>
<dbReference type="Gene3D" id="1.10.10.10">
    <property type="entry name" value="Winged helix-like DNA-binding domain superfamily/Winged helix DNA-binding domain"/>
    <property type="match status" value="1"/>
</dbReference>